<dbReference type="PANTHER" id="PTHR13748:SF62">
    <property type="entry name" value="COBW DOMAIN-CONTAINING PROTEIN"/>
    <property type="match status" value="1"/>
</dbReference>
<feature type="domain" description="CobW/HypB/UreG nucleotide-binding" evidence="2">
    <location>
        <begin position="4"/>
        <end position="179"/>
    </location>
</feature>
<proteinExistence type="predicted"/>
<dbReference type="SUPFAM" id="SSF52540">
    <property type="entry name" value="P-loop containing nucleoside triphosphate hydrolases"/>
    <property type="match status" value="1"/>
</dbReference>
<dbReference type="InterPro" id="IPR051316">
    <property type="entry name" value="Zinc-reg_GTPase_activator"/>
</dbReference>
<evidence type="ECO:0000259" key="2">
    <source>
        <dbReference type="Pfam" id="PF02492"/>
    </source>
</evidence>
<reference evidence="4 5" key="1">
    <citation type="submission" date="2022-06" db="EMBL/GenBank/DDBJ databases">
        <title>Isolation of gut microbiota from human fecal samples.</title>
        <authorList>
            <person name="Pamer E.G."/>
            <person name="Barat B."/>
            <person name="Waligurski E."/>
            <person name="Medina S."/>
            <person name="Paddock L."/>
            <person name="Mostad J."/>
        </authorList>
    </citation>
    <scope>NUCLEOTIDE SEQUENCE [LARGE SCALE GENOMIC DNA]</scope>
    <source>
        <strain evidence="4 5">SL.3.17</strain>
    </source>
</reference>
<dbReference type="Gene3D" id="3.40.50.300">
    <property type="entry name" value="P-loop containing nucleotide triphosphate hydrolases"/>
    <property type="match status" value="1"/>
</dbReference>
<dbReference type="Pfam" id="PF02492">
    <property type="entry name" value="cobW"/>
    <property type="match status" value="1"/>
</dbReference>
<dbReference type="RefSeq" id="WP_256133000.1">
    <property type="nucleotide sequence ID" value="NZ_JANFXK010000016.1"/>
</dbReference>
<keyword evidence="5" id="KW-1185">Reference proteome</keyword>
<dbReference type="InterPro" id="IPR027417">
    <property type="entry name" value="P-loop_NTPase"/>
</dbReference>
<comment type="caution">
    <text evidence="4">The sequence shown here is derived from an EMBL/GenBank/DDBJ whole genome shotgun (WGS) entry which is preliminary data.</text>
</comment>
<sequence>MTKVDIISGFLGAGKTTFIKELISKVWKDEKIVLIENEFGEIGIDSRFMQNSGIEVTEMNSGCICCTLVGDFARSLKQVVEQFNPDRVIIEPSGVGKLSDVAGAVEEIQEEAHVQINSRITVVDGKKARMHIKNFGEFFNNQIESATTIVVSRTQMMTEEKLKECVALLREHNQDATIITTAWEQLSGKMILDAIHHGHNLEEELREAHSHHAHEHHHDHGEHDEHHHHHGEHDHHHDESCGCGHDHHDHSDHSHGHDHHHDHDHEGHHHADEVFTSWGIETVHKFNHAELADTLKMLSMTDEFGTVLRAKGIVEGEDGQWMEFDMVPEETEIRQCQPDYTGRICVIGTELKTEDLERVFGK</sequence>
<name>A0ABT1RRJ1_9FIRM</name>
<dbReference type="InterPro" id="IPR011629">
    <property type="entry name" value="CobW-like_C"/>
</dbReference>
<dbReference type="CDD" id="cd03112">
    <property type="entry name" value="CobW-like"/>
    <property type="match status" value="1"/>
</dbReference>
<feature type="domain" description="CobW C-terminal" evidence="3">
    <location>
        <begin position="275"/>
        <end position="360"/>
    </location>
</feature>
<dbReference type="InterPro" id="IPR003495">
    <property type="entry name" value="CobW/HypB/UreG_nucleotide-bd"/>
</dbReference>
<dbReference type="Pfam" id="PF07683">
    <property type="entry name" value="CobW_C"/>
    <property type="match status" value="1"/>
</dbReference>
<evidence type="ECO:0000259" key="3">
    <source>
        <dbReference type="Pfam" id="PF07683"/>
    </source>
</evidence>
<dbReference type="Proteomes" id="UP001524502">
    <property type="component" value="Unassembled WGS sequence"/>
</dbReference>
<dbReference type="PANTHER" id="PTHR13748">
    <property type="entry name" value="COBW-RELATED"/>
    <property type="match status" value="1"/>
</dbReference>
<dbReference type="EMBL" id="JANFXK010000016">
    <property type="protein sequence ID" value="MCQ4637819.1"/>
    <property type="molecule type" value="Genomic_DNA"/>
</dbReference>
<evidence type="ECO:0000313" key="4">
    <source>
        <dbReference type="EMBL" id="MCQ4637819.1"/>
    </source>
</evidence>
<gene>
    <name evidence="4" type="ORF">NE619_13875</name>
</gene>
<evidence type="ECO:0000256" key="1">
    <source>
        <dbReference type="SAM" id="MobiDB-lite"/>
    </source>
</evidence>
<organism evidence="4 5">
    <name type="scientific">Anaerovorax odorimutans</name>
    <dbReference type="NCBI Taxonomy" id="109327"/>
    <lineage>
        <taxon>Bacteria</taxon>
        <taxon>Bacillati</taxon>
        <taxon>Bacillota</taxon>
        <taxon>Clostridia</taxon>
        <taxon>Peptostreptococcales</taxon>
        <taxon>Anaerovoracaceae</taxon>
        <taxon>Anaerovorax</taxon>
    </lineage>
</organism>
<feature type="region of interest" description="Disordered" evidence="1">
    <location>
        <begin position="205"/>
        <end position="268"/>
    </location>
</feature>
<accession>A0ABT1RRJ1</accession>
<evidence type="ECO:0000313" key="5">
    <source>
        <dbReference type="Proteomes" id="UP001524502"/>
    </source>
</evidence>
<protein>
    <submittedName>
        <fullName evidence="4">GTP-binding protein</fullName>
    </submittedName>
</protein>